<dbReference type="Gene3D" id="2.60.40.10">
    <property type="entry name" value="Immunoglobulins"/>
    <property type="match status" value="1"/>
</dbReference>
<evidence type="ECO:0000259" key="6">
    <source>
        <dbReference type="Pfam" id="PF17389"/>
    </source>
</evidence>
<dbReference type="InterPro" id="IPR035398">
    <property type="entry name" value="Bac_rhamnosid_C"/>
</dbReference>
<protein>
    <recommendedName>
        <fullName evidence="2">alpha-L-rhamnosidase</fullName>
        <ecNumber evidence="2">3.2.1.40</ecNumber>
    </recommendedName>
</protein>
<keyword evidence="9" id="KW-1185">Reference proteome</keyword>
<dbReference type="GO" id="GO:0005975">
    <property type="term" value="P:carbohydrate metabolic process"/>
    <property type="evidence" value="ECO:0007669"/>
    <property type="project" value="InterPro"/>
</dbReference>
<evidence type="ECO:0000313" key="8">
    <source>
        <dbReference type="EMBL" id="MRX46197.1"/>
    </source>
</evidence>
<dbReference type="PANTHER" id="PTHR33307">
    <property type="entry name" value="ALPHA-RHAMNOSIDASE (EUROFUNG)"/>
    <property type="match status" value="1"/>
</dbReference>
<accession>A0A7K0FMF3</accession>
<feature type="domain" description="Bacterial alpha-L-rhamnosidase N-terminal" evidence="5">
    <location>
        <begin position="177"/>
        <end position="348"/>
    </location>
</feature>
<dbReference type="InterPro" id="IPR013737">
    <property type="entry name" value="Bac_rhamnosid_N"/>
</dbReference>
<dbReference type="InterPro" id="IPR013783">
    <property type="entry name" value="Ig-like_fold"/>
</dbReference>
<evidence type="ECO:0000256" key="3">
    <source>
        <dbReference type="ARBA" id="ARBA00022801"/>
    </source>
</evidence>
<dbReference type="InterPro" id="IPR012341">
    <property type="entry name" value="6hp_glycosidase-like_sf"/>
</dbReference>
<evidence type="ECO:0000259" key="5">
    <source>
        <dbReference type="Pfam" id="PF08531"/>
    </source>
</evidence>
<dbReference type="Pfam" id="PF25788">
    <property type="entry name" value="Ig_Rha78A_N"/>
    <property type="match status" value="1"/>
</dbReference>
<name>A0A7K0FMF3_9SPHI</name>
<evidence type="ECO:0000256" key="1">
    <source>
        <dbReference type="ARBA" id="ARBA00001445"/>
    </source>
</evidence>
<dbReference type="GO" id="GO:0030596">
    <property type="term" value="F:alpha-L-rhamnosidase activity"/>
    <property type="evidence" value="ECO:0007669"/>
    <property type="project" value="UniProtKB-EC"/>
</dbReference>
<dbReference type="EC" id="3.2.1.40" evidence="2"/>
<feature type="domain" description="Alpha-L-rhamnosidase six-hairpin glycosidase" evidence="6">
    <location>
        <begin position="462"/>
        <end position="805"/>
    </location>
</feature>
<comment type="caution">
    <text evidence="8">The sequence shown here is derived from an EMBL/GenBank/DDBJ whole genome shotgun (WGS) entry which is preliminary data.</text>
</comment>
<dbReference type="Pfam" id="PF05592">
    <property type="entry name" value="Bac_rhamnosid"/>
    <property type="match status" value="1"/>
</dbReference>
<dbReference type="AlphaFoldDB" id="A0A7K0FMF3"/>
<feature type="domain" description="Alpha-L-rhamnosidase concanavalin-like" evidence="4">
    <location>
        <begin position="359"/>
        <end position="457"/>
    </location>
</feature>
<proteinExistence type="predicted"/>
<dbReference type="InterPro" id="IPR035396">
    <property type="entry name" value="Bac_rhamnosid6H"/>
</dbReference>
<evidence type="ECO:0000259" key="4">
    <source>
        <dbReference type="Pfam" id="PF05592"/>
    </source>
</evidence>
<evidence type="ECO:0000313" key="9">
    <source>
        <dbReference type="Proteomes" id="UP000462931"/>
    </source>
</evidence>
<dbReference type="PIRSF" id="PIRSF010631">
    <property type="entry name" value="A-rhamnsds"/>
    <property type="match status" value="1"/>
</dbReference>
<dbReference type="Proteomes" id="UP000462931">
    <property type="component" value="Unassembled WGS sequence"/>
</dbReference>
<evidence type="ECO:0000256" key="2">
    <source>
        <dbReference type="ARBA" id="ARBA00012652"/>
    </source>
</evidence>
<comment type="catalytic activity">
    <reaction evidence="1">
        <text>Hydrolysis of terminal non-reducing alpha-L-rhamnose residues in alpha-L-rhamnosides.</text>
        <dbReference type="EC" id="3.2.1.40"/>
    </reaction>
</comment>
<dbReference type="Gene3D" id="2.60.120.260">
    <property type="entry name" value="Galactose-binding domain-like"/>
    <property type="match status" value="2"/>
</dbReference>
<gene>
    <name evidence="8" type="ORF">GJJ64_03255</name>
</gene>
<dbReference type="Pfam" id="PF17390">
    <property type="entry name" value="Bac_rhamnosid_C"/>
    <property type="match status" value="1"/>
</dbReference>
<dbReference type="RefSeq" id="WP_154286319.1">
    <property type="nucleotide sequence ID" value="NZ_WKJI01000001.1"/>
</dbReference>
<dbReference type="Pfam" id="PF08531">
    <property type="entry name" value="Bac_rhamnosid_N"/>
    <property type="match status" value="1"/>
</dbReference>
<reference evidence="8 9" key="1">
    <citation type="submission" date="2019-11" db="EMBL/GenBank/DDBJ databases">
        <authorList>
            <person name="Cheng Q."/>
            <person name="Yang Z."/>
        </authorList>
    </citation>
    <scope>NUCLEOTIDE SEQUENCE [LARGE SCALE GENOMIC DNA]</scope>
    <source>
        <strain evidence="8 9">HX-22-1</strain>
    </source>
</reference>
<dbReference type="InterPro" id="IPR008928">
    <property type="entry name" value="6-hairpin_glycosidase_sf"/>
</dbReference>
<feature type="domain" description="Alpha-L-rhamnosidase C-terminal" evidence="7">
    <location>
        <begin position="808"/>
        <end position="884"/>
    </location>
</feature>
<dbReference type="InterPro" id="IPR008902">
    <property type="entry name" value="Rhamnosid_concanavalin"/>
</dbReference>
<sequence>MKKNLFNYKTFVLTLLWLITADVCLAQISVQKLRCESLENPLAIDNTQPRLSWQISSQQRGVMQTAWQVLVASSPEKLTEKDADLWNSGKVNTSESLHNPYAGKTLKAREKCFWKVKVWTNKGESAWSETANWTVGLLYYKAWNGRWIGFDRHFPWDNEEEQKLSARYFRKEFEVKKQIKSATAYIMGLGLYEFYVNGQKIGNQVLAPAPTDYQENIQYNAFDITSNMNQGKQTIGVILGNGRYYAMRQAKPYKVKTFGFPKLLMQIHVQYTDGTSETIKTDESWKGTANGPILANNEYDGEIYDARKEFIGWAQAGFNDKEWLKAEYVQEPEGKFEAQKIAPMKVMQDIYPVSITPKGNGRYLIDFGQNFSGWMKISVQGTIGDTIKMRFAESLQSNGELFTTNLRDAKVTDTYILNGKGKEVWEPKFVYHGFRYAEVSGFKGQPSKESFVGRFVYDDMATTGTFQSSNALLNQIFKNSWWGIASNYKGMPIDCPQRNERQPWLGDRTVGAYGESFLFDNATFYTKWLDDIRYAQKEDGAIPDVAPAFWRYYSDNVSWPATLTLVTEMLYRQTADVKVLEQNYPAIKKWLSYMKDRYMNDKGIITKDSYGDWCEPPLTAEDGRGVNADQKHPSALISTAYYYHLLTIMTKFSVLTGNTQDSLYFRQEVAKMKKAFNQEFYKNGYYGANKLTDNLLPLAFGIAEGEQRKQVIAQVVDIIENKNKGHLSTGVVGTQWLMRTLTQIGRNDLAFKIATNTTYPSWGYMLENGATTIWELWNGNTAAPKMNSQNHVMMLGDLLIWYYESLAGISSDTQQTGFKKIIMKPEEINGLNWVNASYQSPYGEVKSYWKKEKSSFSWQITIPANSSALVYIPVKDKQEVKEGNQKINDSSNIKYIKTEGGKAIYEVLSGSYHFKVN</sequence>
<keyword evidence="3" id="KW-0378">Hydrolase</keyword>
<evidence type="ECO:0000259" key="7">
    <source>
        <dbReference type="Pfam" id="PF17390"/>
    </source>
</evidence>
<dbReference type="Gene3D" id="2.60.420.10">
    <property type="entry name" value="Maltose phosphorylase, domain 3"/>
    <property type="match status" value="1"/>
</dbReference>
<organism evidence="8 9">
    <name type="scientific">Pedobacter puniceum</name>
    <dbReference type="NCBI Taxonomy" id="2666136"/>
    <lineage>
        <taxon>Bacteria</taxon>
        <taxon>Pseudomonadati</taxon>
        <taxon>Bacteroidota</taxon>
        <taxon>Sphingobacteriia</taxon>
        <taxon>Sphingobacteriales</taxon>
        <taxon>Sphingobacteriaceae</taxon>
        <taxon>Pedobacter</taxon>
    </lineage>
</organism>
<dbReference type="Pfam" id="PF17389">
    <property type="entry name" value="Bac_rhamnosid6H"/>
    <property type="match status" value="1"/>
</dbReference>
<dbReference type="SUPFAM" id="SSF48208">
    <property type="entry name" value="Six-hairpin glycosidases"/>
    <property type="match status" value="1"/>
</dbReference>
<dbReference type="Gene3D" id="1.50.10.10">
    <property type="match status" value="1"/>
</dbReference>
<dbReference type="EMBL" id="WKJI01000001">
    <property type="protein sequence ID" value="MRX46197.1"/>
    <property type="molecule type" value="Genomic_DNA"/>
</dbReference>
<dbReference type="InterPro" id="IPR016007">
    <property type="entry name" value="Alpha_rhamnosid"/>
</dbReference>
<dbReference type="PANTHER" id="PTHR33307:SF6">
    <property type="entry name" value="ALPHA-RHAMNOSIDASE (EUROFUNG)-RELATED"/>
    <property type="match status" value="1"/>
</dbReference>